<proteinExistence type="predicted"/>
<dbReference type="PANTHER" id="PTHR33667:SF7">
    <property type="entry name" value="RIKEN CDNA 1810020O05 GENE"/>
    <property type="match status" value="1"/>
</dbReference>
<evidence type="ECO:0000313" key="1">
    <source>
        <dbReference type="EMBL" id="JAT28467.1"/>
    </source>
</evidence>
<feature type="non-terminal residue" evidence="1">
    <location>
        <position position="1"/>
    </location>
</feature>
<dbReference type="EMBL" id="GEBQ01011510">
    <property type="protein sequence ID" value="JAT28467.1"/>
    <property type="molecule type" value="Transcribed_RNA"/>
</dbReference>
<organism evidence="1">
    <name type="scientific">Graphocephala atropunctata</name>
    <dbReference type="NCBI Taxonomy" id="36148"/>
    <lineage>
        <taxon>Eukaryota</taxon>
        <taxon>Metazoa</taxon>
        <taxon>Ecdysozoa</taxon>
        <taxon>Arthropoda</taxon>
        <taxon>Hexapoda</taxon>
        <taxon>Insecta</taxon>
        <taxon>Pterygota</taxon>
        <taxon>Neoptera</taxon>
        <taxon>Paraneoptera</taxon>
        <taxon>Hemiptera</taxon>
        <taxon>Auchenorrhyncha</taxon>
        <taxon>Membracoidea</taxon>
        <taxon>Cicadellidae</taxon>
        <taxon>Cicadellinae</taxon>
        <taxon>Cicadellini</taxon>
        <taxon>Graphocephala</taxon>
    </lineage>
</organism>
<dbReference type="PANTHER" id="PTHR33667">
    <property type="entry name" value="SI:DKEY-57N24.6"/>
    <property type="match status" value="1"/>
</dbReference>
<evidence type="ECO:0008006" key="2">
    <source>
        <dbReference type="Google" id="ProtNLM"/>
    </source>
</evidence>
<name>A0A1B6LXR0_9HEMI</name>
<reference evidence="1" key="1">
    <citation type="submission" date="2015-11" db="EMBL/GenBank/DDBJ databases">
        <title>De novo transcriptome assembly of four potential Pierce s Disease insect vectors from Arizona vineyards.</title>
        <authorList>
            <person name="Tassone E.E."/>
        </authorList>
    </citation>
    <scope>NUCLEOTIDE SEQUENCE</scope>
</reference>
<gene>
    <name evidence="1" type="ORF">g.10408</name>
</gene>
<dbReference type="AlphaFoldDB" id="A0A1B6LXR0"/>
<accession>A0A1B6LXR0</accession>
<sequence>FQVLQFKENPIIFKFSQDQQKMMASAADDWPKEFQFCITPTGFQNHCNAWFHELCQTDPPDNTYMEVQKEQIEIYKISRPEKSTIVSTLIVSPCEKKIKTKIQKVTMTLPTIRESEEVLIKKKTAKQKSKLKEKKIDGEKNKNANQDLDEKYILILKTQPLIGGIKDVCSEKIDITSTLRYAGVLASAANMLTQEQNTDFVPIVVTIQNIERLPVFFIEKFKLKNIFARYELANVFNAEETIKVPLSEDVSIDDTKVFFISSEDERKRQQQLMLRPSVLVLAEALLTRRFVVKLYGDIDIVEPEVTPCLFGDDPMDRFLSTPGHEMFSEFKQPHIITEIFLGSACLSLIHLVKGFCTVEFAASLTSAPVSTWDPVCDMEDLIDSSESDIDRAKILELFAERGSIPEVLLLEHSTTVKVKVSMFCQLSNLSDFQLIFMPVVFHRLIVIFNDNTYAKNVVKRIAQSNMKLGETRMGSLISSGTISSLLKFPVVHTHRGSQMSSASNVQGFPLNRIPSIVNQIRDLRRMVSCSQRTMSGFFIESAEECILVLEAIPEVFPHAMDPLYGLFPSDGRIIFDSSLFFTKKLYSNFYPLSIFHIKLSKPLDVLLKQSSNYVGKQKSELAIQTLLLIDLLRRTRTLHGACINQLFPSCNQLISFDKAFGIDNTTPNTEEQQNHFNNT</sequence>
<protein>
    <recommendedName>
        <fullName evidence="2">DUF4550 domain-containing protein</fullName>
    </recommendedName>
</protein>